<organism evidence="1 2">
    <name type="scientific">Shewanella ulleungensis</name>
    <dbReference type="NCBI Taxonomy" id="2282699"/>
    <lineage>
        <taxon>Bacteria</taxon>
        <taxon>Pseudomonadati</taxon>
        <taxon>Pseudomonadota</taxon>
        <taxon>Gammaproteobacteria</taxon>
        <taxon>Alteromonadales</taxon>
        <taxon>Shewanellaceae</taxon>
        <taxon>Shewanella</taxon>
    </lineage>
</organism>
<keyword evidence="2" id="KW-1185">Reference proteome</keyword>
<comment type="caution">
    <text evidence="1">The sequence shown here is derived from an EMBL/GenBank/DDBJ whole genome shotgun (WGS) entry which is preliminary data.</text>
</comment>
<name>A0ABQ2QNM7_9GAMM</name>
<evidence type="ECO:0000313" key="1">
    <source>
        <dbReference type="EMBL" id="GGP87401.1"/>
    </source>
</evidence>
<dbReference type="EMBL" id="BMQW01000005">
    <property type="protein sequence ID" value="GGP87401.1"/>
    <property type="molecule type" value="Genomic_DNA"/>
</dbReference>
<dbReference type="Proteomes" id="UP000654004">
    <property type="component" value="Unassembled WGS sequence"/>
</dbReference>
<reference evidence="2" key="1">
    <citation type="journal article" date="2019" name="Int. J. Syst. Evol. Microbiol.">
        <title>The Global Catalogue of Microorganisms (GCM) 10K type strain sequencing project: providing services to taxonomists for standard genome sequencing and annotation.</title>
        <authorList>
            <consortium name="The Broad Institute Genomics Platform"/>
            <consortium name="The Broad Institute Genome Sequencing Center for Infectious Disease"/>
            <person name="Wu L."/>
            <person name="Ma J."/>
        </authorList>
    </citation>
    <scope>NUCLEOTIDE SEQUENCE [LARGE SCALE GENOMIC DNA]</scope>
    <source>
        <strain evidence="2">JCM 32305</strain>
    </source>
</reference>
<sequence length="68" mass="7926">MLDTAMVIFSFDIAVSDVDLAEKSQLTIQHRMLMPKIKKTQFLNDALINYFQSVWGMFKCSNSNNFCW</sequence>
<protein>
    <submittedName>
        <fullName evidence="1">Uncharacterized protein</fullName>
    </submittedName>
</protein>
<proteinExistence type="predicted"/>
<gene>
    <name evidence="1" type="ORF">GCM10009410_21200</name>
</gene>
<accession>A0ABQ2QNM7</accession>
<evidence type="ECO:0000313" key="2">
    <source>
        <dbReference type="Proteomes" id="UP000654004"/>
    </source>
</evidence>